<name>A0ABR2IZU9_9EUKA</name>
<dbReference type="EMBL" id="JAPFFF010000014">
    <property type="protein sequence ID" value="KAK8871203.1"/>
    <property type="molecule type" value="Genomic_DNA"/>
</dbReference>
<evidence type="ECO:0000313" key="3">
    <source>
        <dbReference type="Proteomes" id="UP001470230"/>
    </source>
</evidence>
<dbReference type="SUPFAM" id="SSF53300">
    <property type="entry name" value="vWA-like"/>
    <property type="match status" value="1"/>
</dbReference>
<accession>A0ABR2IZU9</accession>
<comment type="caution">
    <text evidence="2">The sequence shown here is derived from an EMBL/GenBank/DDBJ whole genome shotgun (WGS) entry which is preliminary data.</text>
</comment>
<protein>
    <recommendedName>
        <fullName evidence="4">VWFA domain-containing protein</fullName>
    </recommendedName>
</protein>
<dbReference type="InterPro" id="IPR036465">
    <property type="entry name" value="vWFA_dom_sf"/>
</dbReference>
<dbReference type="Gene3D" id="3.40.50.410">
    <property type="entry name" value="von Willebrand factor, type A domain"/>
    <property type="match status" value="1"/>
</dbReference>
<keyword evidence="3" id="KW-1185">Reference proteome</keyword>
<evidence type="ECO:0000256" key="1">
    <source>
        <dbReference type="SAM" id="MobiDB-lite"/>
    </source>
</evidence>
<evidence type="ECO:0000313" key="2">
    <source>
        <dbReference type="EMBL" id="KAK8871203.1"/>
    </source>
</evidence>
<gene>
    <name evidence="2" type="ORF">M9Y10_009116</name>
</gene>
<dbReference type="SUPFAM" id="SSF54495">
    <property type="entry name" value="UBC-like"/>
    <property type="match status" value="1"/>
</dbReference>
<sequence length="770" mass="90115">MNRIQVQTTPVDKIRFNYIDNTSANPKKYIKILPNNTSISDLTQTILKNDASHYDIYINDERIINLEETLDSFPQPILIKFEKLKDPPINSTFYKAKSSLSTDISYFPNTDELFLEKKLQINADDYYIVYDSDGNEIKITNDNYKDTVKSKGVYYLINYPKKLKYRPDINKKNYFHEIFNHLGLELSEFQQLLCIIFLLSKKEDLRNKISESLQKRKFHPADFVIKSKIDVYDLNFIMSLTFLNHYEGYIKFFQSLLEDGDKIFPVFNSNRLIFNKNIEKCSIIKLNDSYGIFKKFSNDDKNIFEYFDPYEDENKTMGIDFSNIDDPNQITAIFVDTSGTMRIAFDHEGHKRYEAAQQIANKLMDNVRKYDIYDPLFLFTSDKDKVPSDQIPLSLKRNNIRGKTNIWDKLKDLLTIINNEKYHQNCPRHIVVITDGEDTGSESKREDVLQLIQATNVIVDSIILCDDDTSQDPKVFSNYTNGVYLFAKDLKSAEKFVSIEPFFDIKLRKPITKKNIPDQPFDLDGESLSILQKRSEHFLQLDSLNDPHQFYVDYGLLKPSLDRFKEPSENIYFNELKKCIDAEKDYSFYTFLIKDDGKEEKTEDVTTSKNSDIEKEMVKHWCVFIKFDDNDDSYFWQLRIDFDSNYPDSHPKMRIVSHPECIKFKNYISKYGAIKIQEIWKNSVLDTLKNLLGLVKSKDFETEKFETGYNIFPVSLINKHLSQMLNITFEDDWENKADFASPLPKPKASTPHGSPTKPKGNKPSRHDSDD</sequence>
<dbReference type="InterPro" id="IPR016135">
    <property type="entry name" value="UBQ-conjugating_enzyme/RWD"/>
</dbReference>
<reference evidence="2 3" key="1">
    <citation type="submission" date="2024-04" db="EMBL/GenBank/DDBJ databases">
        <title>Tritrichomonas musculus Genome.</title>
        <authorList>
            <person name="Alves-Ferreira E."/>
            <person name="Grigg M."/>
            <person name="Lorenzi H."/>
            <person name="Galac M."/>
        </authorList>
    </citation>
    <scope>NUCLEOTIDE SEQUENCE [LARGE SCALE GENOMIC DNA]</scope>
    <source>
        <strain evidence="2 3">EAF2021</strain>
    </source>
</reference>
<feature type="region of interest" description="Disordered" evidence="1">
    <location>
        <begin position="738"/>
        <end position="770"/>
    </location>
</feature>
<dbReference type="CDD" id="cd00198">
    <property type="entry name" value="vWFA"/>
    <property type="match status" value="1"/>
</dbReference>
<dbReference type="Proteomes" id="UP001470230">
    <property type="component" value="Unassembled WGS sequence"/>
</dbReference>
<organism evidence="2 3">
    <name type="scientific">Tritrichomonas musculus</name>
    <dbReference type="NCBI Taxonomy" id="1915356"/>
    <lineage>
        <taxon>Eukaryota</taxon>
        <taxon>Metamonada</taxon>
        <taxon>Parabasalia</taxon>
        <taxon>Tritrichomonadida</taxon>
        <taxon>Tritrichomonadidae</taxon>
        <taxon>Tritrichomonas</taxon>
    </lineage>
</organism>
<proteinExistence type="predicted"/>
<evidence type="ECO:0008006" key="4">
    <source>
        <dbReference type="Google" id="ProtNLM"/>
    </source>
</evidence>